<gene>
    <name evidence="5" type="ORF">LNINA_LOCUS14863</name>
</gene>
<keyword evidence="3" id="KW-1015">Disulfide bond</keyword>
<dbReference type="PROSITE" id="PS51465">
    <property type="entry name" value="KAZAL_2"/>
    <property type="match status" value="1"/>
</dbReference>
<evidence type="ECO:0000256" key="2">
    <source>
        <dbReference type="ARBA" id="ARBA00022525"/>
    </source>
</evidence>
<dbReference type="GO" id="GO:0004867">
    <property type="term" value="F:serine-type endopeptidase inhibitor activity"/>
    <property type="evidence" value="ECO:0007669"/>
    <property type="project" value="InterPro"/>
</dbReference>
<dbReference type="SUPFAM" id="SSF100895">
    <property type="entry name" value="Kazal-type serine protease inhibitors"/>
    <property type="match status" value="1"/>
</dbReference>
<evidence type="ECO:0000313" key="5">
    <source>
        <dbReference type="EMBL" id="CAK1556093.1"/>
    </source>
</evidence>
<proteinExistence type="predicted"/>
<dbReference type="PANTHER" id="PTHR21179:SF0">
    <property type="entry name" value="SERINE PROTEASE INHIBITOR KAZAL-TYPE 4"/>
    <property type="match status" value="1"/>
</dbReference>
<reference evidence="5 6" key="1">
    <citation type="submission" date="2023-11" db="EMBL/GenBank/DDBJ databases">
        <authorList>
            <person name="Okamura Y."/>
        </authorList>
    </citation>
    <scope>NUCLEOTIDE SEQUENCE [LARGE SCALE GENOMIC DNA]</scope>
</reference>
<dbReference type="InterPro" id="IPR039932">
    <property type="entry name" value="Spink4-like"/>
</dbReference>
<evidence type="ECO:0000256" key="1">
    <source>
        <dbReference type="ARBA" id="ARBA00004613"/>
    </source>
</evidence>
<comment type="subcellular location">
    <subcellularLocation>
        <location evidence="1">Secreted</location>
    </subcellularLocation>
</comment>
<dbReference type="PANTHER" id="PTHR21179">
    <property type="entry name" value="SERINE-TYPE ENDOPEPTIDASE INHIBITOR"/>
    <property type="match status" value="1"/>
</dbReference>
<dbReference type="Pfam" id="PF07648">
    <property type="entry name" value="Kazal_2"/>
    <property type="match status" value="1"/>
</dbReference>
<dbReference type="InterPro" id="IPR036058">
    <property type="entry name" value="Kazal_dom_sf"/>
</dbReference>
<evidence type="ECO:0000313" key="6">
    <source>
        <dbReference type="Proteomes" id="UP001497472"/>
    </source>
</evidence>
<sequence length="127" mass="14821">MMPRPNFSFKNSPLCGTNFETFASLSRFQDAQKRNPNLQMLHNGKCKRLCQLYAPVCGSNEKTYHNICHLNYDRKNSGDLFSRYNGKCVKSKGKLKAKPKLFGYNYYEDVSYVLHSRKKKKMCFLSK</sequence>
<keyword evidence="2" id="KW-0964">Secreted</keyword>
<accession>A0AAV1K6L2</accession>
<feature type="domain" description="Kazal-like" evidence="4">
    <location>
        <begin position="40"/>
        <end position="90"/>
    </location>
</feature>
<evidence type="ECO:0000256" key="3">
    <source>
        <dbReference type="ARBA" id="ARBA00023157"/>
    </source>
</evidence>
<keyword evidence="6" id="KW-1185">Reference proteome</keyword>
<organism evidence="5 6">
    <name type="scientific">Leptosia nina</name>
    <dbReference type="NCBI Taxonomy" id="320188"/>
    <lineage>
        <taxon>Eukaryota</taxon>
        <taxon>Metazoa</taxon>
        <taxon>Ecdysozoa</taxon>
        <taxon>Arthropoda</taxon>
        <taxon>Hexapoda</taxon>
        <taxon>Insecta</taxon>
        <taxon>Pterygota</taxon>
        <taxon>Neoptera</taxon>
        <taxon>Endopterygota</taxon>
        <taxon>Lepidoptera</taxon>
        <taxon>Glossata</taxon>
        <taxon>Ditrysia</taxon>
        <taxon>Papilionoidea</taxon>
        <taxon>Pieridae</taxon>
        <taxon>Pierinae</taxon>
        <taxon>Leptosia</taxon>
    </lineage>
</organism>
<dbReference type="EMBL" id="CAVLEF010000282">
    <property type="protein sequence ID" value="CAK1556093.1"/>
    <property type="molecule type" value="Genomic_DNA"/>
</dbReference>
<dbReference type="Gene3D" id="3.30.60.30">
    <property type="match status" value="2"/>
</dbReference>
<dbReference type="GO" id="GO:0005576">
    <property type="term" value="C:extracellular region"/>
    <property type="evidence" value="ECO:0007669"/>
    <property type="project" value="UniProtKB-SubCell"/>
</dbReference>
<protein>
    <recommendedName>
        <fullName evidence="4">Kazal-like domain-containing protein</fullName>
    </recommendedName>
</protein>
<dbReference type="SMART" id="SM00280">
    <property type="entry name" value="KAZAL"/>
    <property type="match status" value="1"/>
</dbReference>
<evidence type="ECO:0000259" key="4">
    <source>
        <dbReference type="PROSITE" id="PS51465"/>
    </source>
</evidence>
<dbReference type="Pfam" id="PF00050">
    <property type="entry name" value="Kazal_1"/>
    <property type="match status" value="1"/>
</dbReference>
<dbReference type="AlphaFoldDB" id="A0AAV1K6L2"/>
<dbReference type="Proteomes" id="UP001497472">
    <property type="component" value="Unassembled WGS sequence"/>
</dbReference>
<comment type="caution">
    <text evidence="5">The sequence shown here is derived from an EMBL/GenBank/DDBJ whole genome shotgun (WGS) entry which is preliminary data.</text>
</comment>
<name>A0AAV1K6L2_9NEOP</name>
<dbReference type="InterPro" id="IPR002350">
    <property type="entry name" value="Kazal_dom"/>
</dbReference>
<dbReference type="CDD" id="cd00104">
    <property type="entry name" value="KAZAL_FS"/>
    <property type="match status" value="1"/>
</dbReference>